<name>A0ABV6T9Q0_9ACTN</name>
<organism evidence="1 2">
    <name type="scientific">Streptomyces noboritoensis</name>
    <dbReference type="NCBI Taxonomy" id="67337"/>
    <lineage>
        <taxon>Bacteria</taxon>
        <taxon>Bacillati</taxon>
        <taxon>Actinomycetota</taxon>
        <taxon>Actinomycetes</taxon>
        <taxon>Kitasatosporales</taxon>
        <taxon>Streptomycetaceae</taxon>
        <taxon>Streptomyces</taxon>
    </lineage>
</organism>
<accession>A0ABV6T9Q0</accession>
<protein>
    <submittedName>
        <fullName evidence="1">Uncharacterized protein</fullName>
    </submittedName>
</protein>
<sequence>MKYFGFYDAMPYAPGAGARAADLPRGDIGVNRADLARYMGACATLTVVPGVESNPFAPSQEVMGGFSLKTDGEWIWPDIAGHLVREHHFAVPPEFEEHTARLGFTAPVLTPQEVVDIFHEVKPELW</sequence>
<evidence type="ECO:0000313" key="2">
    <source>
        <dbReference type="Proteomes" id="UP001589887"/>
    </source>
</evidence>
<keyword evidence="2" id="KW-1185">Reference proteome</keyword>
<evidence type="ECO:0000313" key="1">
    <source>
        <dbReference type="EMBL" id="MFC0842507.1"/>
    </source>
</evidence>
<reference evidence="1 2" key="1">
    <citation type="submission" date="2024-09" db="EMBL/GenBank/DDBJ databases">
        <authorList>
            <person name="Sun Q."/>
            <person name="Mori K."/>
        </authorList>
    </citation>
    <scope>NUCLEOTIDE SEQUENCE [LARGE SCALE GENOMIC DNA]</scope>
    <source>
        <strain evidence="1 2">JCM 4557</strain>
    </source>
</reference>
<dbReference type="RefSeq" id="WP_394316355.1">
    <property type="nucleotide sequence ID" value="NZ_JBHMQV010000001.1"/>
</dbReference>
<comment type="caution">
    <text evidence="1">The sequence shown here is derived from an EMBL/GenBank/DDBJ whole genome shotgun (WGS) entry which is preliminary data.</text>
</comment>
<dbReference type="EMBL" id="JBHMQV010000001">
    <property type="protein sequence ID" value="MFC0842507.1"/>
    <property type="molecule type" value="Genomic_DNA"/>
</dbReference>
<gene>
    <name evidence="1" type="ORF">ACFH04_01980</name>
</gene>
<dbReference type="Proteomes" id="UP001589887">
    <property type="component" value="Unassembled WGS sequence"/>
</dbReference>
<proteinExistence type="predicted"/>